<accession>A0A8T0GYP5</accession>
<feature type="chain" id="PRO_5035814047" evidence="1">
    <location>
        <begin position="28"/>
        <end position="44"/>
    </location>
</feature>
<protein>
    <submittedName>
        <fullName evidence="2">Uncharacterized protein</fullName>
    </submittedName>
</protein>
<evidence type="ECO:0000313" key="3">
    <source>
        <dbReference type="Proteomes" id="UP000822688"/>
    </source>
</evidence>
<organism evidence="2 3">
    <name type="scientific">Ceratodon purpureus</name>
    <name type="common">Fire moss</name>
    <name type="synonym">Dicranum purpureum</name>
    <dbReference type="NCBI Taxonomy" id="3225"/>
    <lineage>
        <taxon>Eukaryota</taxon>
        <taxon>Viridiplantae</taxon>
        <taxon>Streptophyta</taxon>
        <taxon>Embryophyta</taxon>
        <taxon>Bryophyta</taxon>
        <taxon>Bryophytina</taxon>
        <taxon>Bryopsida</taxon>
        <taxon>Dicranidae</taxon>
        <taxon>Pseudoditrichales</taxon>
        <taxon>Ditrichaceae</taxon>
        <taxon>Ceratodon</taxon>
    </lineage>
</organism>
<reference evidence="2" key="1">
    <citation type="submission" date="2020-06" db="EMBL/GenBank/DDBJ databases">
        <title>WGS assembly of Ceratodon purpureus strain R40.</title>
        <authorList>
            <person name="Carey S.B."/>
            <person name="Jenkins J."/>
            <person name="Shu S."/>
            <person name="Lovell J.T."/>
            <person name="Sreedasyam A."/>
            <person name="Maumus F."/>
            <person name="Tiley G.P."/>
            <person name="Fernandez-Pozo N."/>
            <person name="Barry K."/>
            <person name="Chen C."/>
            <person name="Wang M."/>
            <person name="Lipzen A."/>
            <person name="Daum C."/>
            <person name="Saski C.A."/>
            <person name="Payton A.C."/>
            <person name="Mcbreen J.C."/>
            <person name="Conrad R.E."/>
            <person name="Kollar L.M."/>
            <person name="Olsson S."/>
            <person name="Huttunen S."/>
            <person name="Landis J.B."/>
            <person name="Wickett N.J."/>
            <person name="Johnson M.G."/>
            <person name="Rensing S.A."/>
            <person name="Grimwood J."/>
            <person name="Schmutz J."/>
            <person name="Mcdaniel S.F."/>
        </authorList>
    </citation>
    <scope>NUCLEOTIDE SEQUENCE</scope>
    <source>
        <strain evidence="2">R40</strain>
    </source>
</reference>
<evidence type="ECO:0000256" key="1">
    <source>
        <dbReference type="SAM" id="SignalP"/>
    </source>
</evidence>
<feature type="signal peptide" evidence="1">
    <location>
        <begin position="1"/>
        <end position="27"/>
    </location>
</feature>
<sequence length="44" mass="4927">MLCNGSFMLVWHAKMLVSMSLVASDSAKFIKALTTDVILLTFYE</sequence>
<gene>
    <name evidence="2" type="ORF">KC19_8G089800</name>
</gene>
<keyword evidence="1" id="KW-0732">Signal</keyword>
<proteinExistence type="predicted"/>
<dbReference type="Proteomes" id="UP000822688">
    <property type="component" value="Chromosome 8"/>
</dbReference>
<dbReference type="EMBL" id="CM026429">
    <property type="protein sequence ID" value="KAG0564180.1"/>
    <property type="molecule type" value="Genomic_DNA"/>
</dbReference>
<evidence type="ECO:0000313" key="2">
    <source>
        <dbReference type="EMBL" id="KAG0564180.1"/>
    </source>
</evidence>
<dbReference type="AlphaFoldDB" id="A0A8T0GYP5"/>
<comment type="caution">
    <text evidence="2">The sequence shown here is derived from an EMBL/GenBank/DDBJ whole genome shotgun (WGS) entry which is preliminary data.</text>
</comment>
<name>A0A8T0GYP5_CERPU</name>
<keyword evidence="3" id="KW-1185">Reference proteome</keyword>